<organism evidence="2 3">
    <name type="scientific">Brevibacterium gallinarum</name>
    <dbReference type="NCBI Taxonomy" id="2762220"/>
    <lineage>
        <taxon>Bacteria</taxon>
        <taxon>Bacillati</taxon>
        <taxon>Actinomycetota</taxon>
        <taxon>Actinomycetes</taxon>
        <taxon>Micrococcales</taxon>
        <taxon>Brevibacteriaceae</taxon>
        <taxon>Brevibacterium</taxon>
    </lineage>
</organism>
<dbReference type="EMBL" id="JACSPY010000029">
    <property type="protein sequence ID" value="MBD8021954.1"/>
    <property type="molecule type" value="Genomic_DNA"/>
</dbReference>
<dbReference type="Gene3D" id="3.40.630.30">
    <property type="match status" value="1"/>
</dbReference>
<dbReference type="PROSITE" id="PS51186">
    <property type="entry name" value="GNAT"/>
    <property type="match status" value="1"/>
</dbReference>
<dbReference type="InterPro" id="IPR000182">
    <property type="entry name" value="GNAT_dom"/>
</dbReference>
<feature type="domain" description="N-acetyltransferase" evidence="1">
    <location>
        <begin position="19"/>
        <end position="191"/>
    </location>
</feature>
<dbReference type="InterPro" id="IPR051908">
    <property type="entry name" value="Ribosomal_N-acetyltransferase"/>
</dbReference>
<dbReference type="Pfam" id="PF13302">
    <property type="entry name" value="Acetyltransf_3"/>
    <property type="match status" value="1"/>
</dbReference>
<dbReference type="PANTHER" id="PTHR43441">
    <property type="entry name" value="RIBOSOMAL-PROTEIN-SERINE ACETYLTRANSFERASE"/>
    <property type="match status" value="1"/>
</dbReference>
<evidence type="ECO:0000313" key="2">
    <source>
        <dbReference type="EMBL" id="MBD8021954.1"/>
    </source>
</evidence>
<protein>
    <submittedName>
        <fullName evidence="2">GNAT family N-acetyltransferase</fullName>
    </submittedName>
</protein>
<dbReference type="SUPFAM" id="SSF55729">
    <property type="entry name" value="Acyl-CoA N-acyltransferases (Nat)"/>
    <property type="match status" value="1"/>
</dbReference>
<evidence type="ECO:0000259" key="1">
    <source>
        <dbReference type="PROSITE" id="PS51186"/>
    </source>
</evidence>
<accession>A0ABR8WY86</accession>
<keyword evidence="3" id="KW-1185">Reference proteome</keyword>
<gene>
    <name evidence="2" type="ORF">H9634_14330</name>
</gene>
<evidence type="ECO:0000313" key="3">
    <source>
        <dbReference type="Proteomes" id="UP000651517"/>
    </source>
</evidence>
<sequence length="223" mass="24294">MSLEEIWPPYALTITCGNMTLSPVRDSDLPELAALAAGGVQTHPGAFIVDWDQGTAEDVARSLATFHWRTRAATSPEKWTLELTVRVDGEAVGVQSAGARAFAERRTVATGSWLSRKHQGRGIGTRMRQVIAVTCFDRFGARELVTSYFEGNSSSRRVSEKVGYVDNGSLIDVSASGTHVGREYSMLLTPDRLIRPDDEVTVAGAEVVAEFLQLPTAPRAREE</sequence>
<reference evidence="2 3" key="1">
    <citation type="submission" date="2020-08" db="EMBL/GenBank/DDBJ databases">
        <title>A Genomic Blueprint of the Chicken Gut Microbiome.</title>
        <authorList>
            <person name="Gilroy R."/>
            <person name="Ravi A."/>
            <person name="Getino M."/>
            <person name="Pursley I."/>
            <person name="Horton D.L."/>
            <person name="Alikhan N.-F."/>
            <person name="Baker D."/>
            <person name="Gharbi K."/>
            <person name="Hall N."/>
            <person name="Watson M."/>
            <person name="Adriaenssens E.M."/>
            <person name="Foster-Nyarko E."/>
            <person name="Jarju S."/>
            <person name="Secka A."/>
            <person name="Antonio M."/>
            <person name="Oren A."/>
            <person name="Chaudhuri R."/>
            <person name="La Ragione R.M."/>
            <person name="Hildebrand F."/>
            <person name="Pallen M.J."/>
        </authorList>
    </citation>
    <scope>NUCLEOTIDE SEQUENCE [LARGE SCALE GENOMIC DNA]</scope>
    <source>
        <strain evidence="2 3">Re57</strain>
    </source>
</reference>
<comment type="caution">
    <text evidence="2">The sequence shown here is derived from an EMBL/GenBank/DDBJ whole genome shotgun (WGS) entry which is preliminary data.</text>
</comment>
<name>A0ABR8WY86_9MICO</name>
<dbReference type="Proteomes" id="UP000651517">
    <property type="component" value="Unassembled WGS sequence"/>
</dbReference>
<dbReference type="PANTHER" id="PTHR43441:SF11">
    <property type="entry name" value="RIBOSOMAL-PROTEIN-SERINE ACETYLTRANSFERASE"/>
    <property type="match status" value="1"/>
</dbReference>
<dbReference type="InterPro" id="IPR016181">
    <property type="entry name" value="Acyl_CoA_acyltransferase"/>
</dbReference>
<proteinExistence type="predicted"/>